<evidence type="ECO:0000313" key="1">
    <source>
        <dbReference type="EMBL" id="KAB0399730.1"/>
    </source>
</evidence>
<evidence type="ECO:0000313" key="2">
    <source>
        <dbReference type="Proteomes" id="UP000437017"/>
    </source>
</evidence>
<dbReference type="EMBL" id="SGJD01001482">
    <property type="protein sequence ID" value="KAB0399730.1"/>
    <property type="molecule type" value="Genomic_DNA"/>
</dbReference>
<comment type="caution">
    <text evidence="1">The sequence shown here is derived from an EMBL/GenBank/DDBJ whole genome shotgun (WGS) entry which is preliminary data.</text>
</comment>
<dbReference type="Proteomes" id="UP000437017">
    <property type="component" value="Unassembled WGS sequence"/>
</dbReference>
<name>A0A643CHU9_BALPH</name>
<gene>
    <name evidence="1" type="ORF">E2I00_009059</name>
</gene>
<accession>A0A643CHU9</accession>
<feature type="non-terminal residue" evidence="1">
    <location>
        <position position="1"/>
    </location>
</feature>
<dbReference type="AlphaFoldDB" id="A0A643CHU9"/>
<protein>
    <submittedName>
        <fullName evidence="1">Uncharacterized protein</fullName>
    </submittedName>
</protein>
<reference evidence="1 2" key="1">
    <citation type="journal article" date="2019" name="PLoS ONE">
        <title>Genomic analyses reveal an absence of contemporary introgressive admixture between fin whales and blue whales, despite known hybrids.</title>
        <authorList>
            <person name="Westbury M.V."/>
            <person name="Petersen B."/>
            <person name="Lorenzen E.D."/>
        </authorList>
    </citation>
    <scope>NUCLEOTIDE SEQUENCE [LARGE SCALE GENOMIC DNA]</scope>
    <source>
        <strain evidence="1">FinWhale-01</strain>
    </source>
</reference>
<sequence length="155" mass="17527">GRRFRGDSAAVKYSSDKRQQALGSVDEPKENWICHLSRCSIWGLSKRYSGDSAVSSSELVTRLNQSVSFTFFPLYYFISTEACPQPNTSSESKAKSDDVATTMMEQSMEKFHWVGRVATYMTELADACQSLLRKFWVAGTHRGIFDLLLPQMTED</sequence>
<keyword evidence="2" id="KW-1185">Reference proteome</keyword>
<proteinExistence type="predicted"/>
<organism evidence="1 2">
    <name type="scientific">Balaenoptera physalus</name>
    <name type="common">Fin whale</name>
    <name type="synonym">Balaena physalus</name>
    <dbReference type="NCBI Taxonomy" id="9770"/>
    <lineage>
        <taxon>Eukaryota</taxon>
        <taxon>Metazoa</taxon>
        <taxon>Chordata</taxon>
        <taxon>Craniata</taxon>
        <taxon>Vertebrata</taxon>
        <taxon>Euteleostomi</taxon>
        <taxon>Mammalia</taxon>
        <taxon>Eutheria</taxon>
        <taxon>Laurasiatheria</taxon>
        <taxon>Artiodactyla</taxon>
        <taxon>Whippomorpha</taxon>
        <taxon>Cetacea</taxon>
        <taxon>Mysticeti</taxon>
        <taxon>Balaenopteridae</taxon>
        <taxon>Balaenoptera</taxon>
    </lineage>
</organism>